<dbReference type="RefSeq" id="WP_208638298.1">
    <property type="nucleotide sequence ID" value="NZ_CAAAFM010000001.1"/>
</dbReference>
<sequence length="149" mass="16573">MRILLALLSCFLLPTQMVQAIDEPTSTVVLEDCCNCVFQDYDAALKHAQDEGIPLVIVVMSHQHNRLLEELIEEGLDLSNFFGCSLEDLAVIAVLQPESGDEENSSKVQDFQNRFSATQFPETSPGVFLVTIVVDESQETLLDITQLEL</sequence>
<evidence type="ECO:0000256" key="1">
    <source>
        <dbReference type="SAM" id="SignalP"/>
    </source>
</evidence>
<organism evidence="2 3">
    <name type="scientific">Chlamydia buteonis</name>
    <dbReference type="NCBI Taxonomy" id="2494525"/>
    <lineage>
        <taxon>Bacteria</taxon>
        <taxon>Pseudomonadati</taxon>
        <taxon>Chlamydiota</taxon>
        <taxon>Chlamydiia</taxon>
        <taxon>Chlamydiales</taxon>
        <taxon>Chlamydiaceae</taxon>
        <taxon>Chlamydia/Chlamydophila group</taxon>
        <taxon>Chlamydia</taxon>
    </lineage>
</organism>
<feature type="chain" id="PRO_5045816396" description="Outer membrane protein" evidence="1">
    <location>
        <begin position="21"/>
        <end position="149"/>
    </location>
</feature>
<name>A0ABX8LAE5_9CHLA</name>
<reference evidence="2" key="1">
    <citation type="submission" date="2021-01" db="EMBL/GenBank/DDBJ databases">
        <title>Chlamydial infections in birds of prey presented to California wildlife rehabilitation facilities.</title>
        <authorList>
            <person name="Seibert B.A."/>
            <person name="Keel M.K."/>
            <person name="Kelly T.R."/>
            <person name="Nilsen R.A."/>
            <person name="Pesti D.R."/>
            <person name="Ciembor P.X."/>
            <person name="Gregory C.R."/>
            <person name="Ritchie B.W."/>
            <person name="Hawkins M.G."/>
        </authorList>
    </citation>
    <scope>NUCLEOTIDE SEQUENCE [LARGE SCALE GENOMIC DNA]</scope>
    <source>
        <strain evidence="2">SWA</strain>
    </source>
</reference>
<feature type="signal peptide" evidence="1">
    <location>
        <begin position="1"/>
        <end position="20"/>
    </location>
</feature>
<evidence type="ECO:0000313" key="2">
    <source>
        <dbReference type="EMBL" id="QXE28365.1"/>
    </source>
</evidence>
<dbReference type="Proteomes" id="UP000683565">
    <property type="component" value="Chromosome"/>
</dbReference>
<dbReference type="EMBL" id="CP067334">
    <property type="protein sequence ID" value="QXE28365.1"/>
    <property type="molecule type" value="Genomic_DNA"/>
</dbReference>
<evidence type="ECO:0008006" key="4">
    <source>
        <dbReference type="Google" id="ProtNLM"/>
    </source>
</evidence>
<evidence type="ECO:0000313" key="3">
    <source>
        <dbReference type="Proteomes" id="UP000683565"/>
    </source>
</evidence>
<proteinExistence type="predicted"/>
<keyword evidence="1" id="KW-0732">Signal</keyword>
<protein>
    <recommendedName>
        <fullName evidence="4">Outer membrane protein</fullName>
    </recommendedName>
</protein>
<gene>
    <name evidence="2" type="ORF">JJJ19_01705</name>
</gene>
<keyword evidence="3" id="KW-1185">Reference proteome</keyword>
<accession>A0ABX8LAE5</accession>